<proteinExistence type="predicted"/>
<dbReference type="InterPro" id="IPR013785">
    <property type="entry name" value="Aldolase_TIM"/>
</dbReference>
<feature type="domain" description="Glycoside-hydrolase family GH114 TIM-barrel" evidence="2">
    <location>
        <begin position="30"/>
        <end position="244"/>
    </location>
</feature>
<keyword evidence="1" id="KW-0732">Signal</keyword>
<evidence type="ECO:0000313" key="4">
    <source>
        <dbReference type="Proteomes" id="UP000326464"/>
    </source>
</evidence>
<name>A0A7X1NN93_9MICC</name>
<comment type="caution">
    <text evidence="3">The sequence shown here is derived from an EMBL/GenBank/DDBJ whole genome shotgun (WGS) entry which is preliminary data.</text>
</comment>
<dbReference type="EMBL" id="VJXX01000001">
    <property type="protein sequence ID" value="MPY09906.1"/>
    <property type="molecule type" value="Genomic_DNA"/>
</dbReference>
<dbReference type="InterPro" id="IPR004352">
    <property type="entry name" value="GH114_TIM-barrel"/>
</dbReference>
<organism evidence="3 4">
    <name type="scientific">Arthrobacter bussei</name>
    <dbReference type="NCBI Taxonomy" id="2594179"/>
    <lineage>
        <taxon>Bacteria</taxon>
        <taxon>Bacillati</taxon>
        <taxon>Actinomycetota</taxon>
        <taxon>Actinomycetes</taxon>
        <taxon>Micrococcales</taxon>
        <taxon>Micrococcaceae</taxon>
        <taxon>Arthrobacter</taxon>
    </lineage>
</organism>
<gene>
    <name evidence="3" type="ORF">FNH21_04105</name>
</gene>
<keyword evidence="4" id="KW-1185">Reference proteome</keyword>
<dbReference type="PANTHER" id="PTHR35273">
    <property type="entry name" value="ALPHA-1,4 POLYGALACTOSAMINIDASE, PUTATIVE (AFU_ORTHOLOGUE AFUA_3G07890)-RELATED"/>
    <property type="match status" value="1"/>
</dbReference>
<reference evidence="4" key="1">
    <citation type="submission" date="2019-07" db="EMBL/GenBank/DDBJ databases">
        <title>Arthrobacter KR32 sp. nov., isolated from mountain cheese made of cows milk.</title>
        <authorList>
            <person name="Flegler A."/>
        </authorList>
    </citation>
    <scope>NUCLEOTIDE SEQUENCE [LARGE SCALE GENOMIC DNA]</scope>
    <source>
        <strain evidence="4">KR32</strain>
    </source>
</reference>
<feature type="chain" id="PRO_5039254715" evidence="1">
    <location>
        <begin position="22"/>
        <end position="255"/>
    </location>
</feature>
<dbReference type="OrthoDB" id="319933at2"/>
<dbReference type="Gene3D" id="3.20.20.70">
    <property type="entry name" value="Aldolase class I"/>
    <property type="match status" value="1"/>
</dbReference>
<dbReference type="PANTHER" id="PTHR35273:SF2">
    <property type="entry name" value="ALPHA-GALACTOSIDASE"/>
    <property type="match status" value="1"/>
</dbReference>
<feature type="signal peptide" evidence="1">
    <location>
        <begin position="1"/>
        <end position="21"/>
    </location>
</feature>
<evidence type="ECO:0000256" key="1">
    <source>
        <dbReference type="SAM" id="SignalP"/>
    </source>
</evidence>
<dbReference type="Pfam" id="PF03537">
    <property type="entry name" value="Glyco_hydro_114"/>
    <property type="match status" value="1"/>
</dbReference>
<dbReference type="Proteomes" id="UP000326464">
    <property type="component" value="Unassembled WGS sequence"/>
</dbReference>
<sequence>MTAVLIAATALIGGCSAAAEARPFPAGVPWDYQLGGSYPPAEGTGVVVREVSDGPADGVYSICYVNAFQTQPDASSGWLADGLVLTIDGEPLADPDWPDEFLLDTGTEAKRTAIADRTGAVLRECADRGFDAVELDNLDSYVRSEGRLVLDDNRALATALVAAAQRLGLLVGQKNAAEDTAELAGAGFDFAIAEQCVEFGECGEYAAQYGDAVLAVEYPGPTTDACADGDRPSSTVVRDRELSRPGDVGYLFRRC</sequence>
<evidence type="ECO:0000313" key="3">
    <source>
        <dbReference type="EMBL" id="MPY09906.1"/>
    </source>
</evidence>
<dbReference type="InterPro" id="IPR017853">
    <property type="entry name" value="GH"/>
</dbReference>
<accession>A0A7X1NN93</accession>
<protein>
    <submittedName>
        <fullName evidence="3">Endo alpha-1,4 polygalactosaminidase</fullName>
    </submittedName>
</protein>
<dbReference type="AlphaFoldDB" id="A0A7X1NN93"/>
<dbReference type="SUPFAM" id="SSF51445">
    <property type="entry name" value="(Trans)glycosidases"/>
    <property type="match status" value="1"/>
</dbReference>
<evidence type="ECO:0000259" key="2">
    <source>
        <dbReference type="Pfam" id="PF03537"/>
    </source>
</evidence>